<keyword evidence="5" id="KW-0436">Ligase</keyword>
<dbReference type="EMBL" id="JASNVP010000013">
    <property type="protein sequence ID" value="MDK4326998.1"/>
    <property type="molecule type" value="Genomic_DNA"/>
</dbReference>
<feature type="compositionally biased region" description="Basic and acidic residues" evidence="1">
    <location>
        <begin position="589"/>
        <end position="605"/>
    </location>
</feature>
<gene>
    <name evidence="4" type="ORF">QPX45_10200</name>
    <name evidence="5" type="ORF">QPX54_10855</name>
</gene>
<evidence type="ECO:0000313" key="6">
    <source>
        <dbReference type="Proteomes" id="UP001226160"/>
    </source>
</evidence>
<dbReference type="InterPro" id="IPR042099">
    <property type="entry name" value="ANL_N_sf"/>
</dbReference>
<dbReference type="Pfam" id="PF13193">
    <property type="entry name" value="AMP-binding_C"/>
    <property type="match status" value="1"/>
</dbReference>
<dbReference type="InterPro" id="IPR000873">
    <property type="entry name" value="AMP-dep_synth/lig_dom"/>
</dbReference>
<dbReference type="EMBL" id="JASNVK010000024">
    <property type="protein sequence ID" value="MDK4301596.1"/>
    <property type="molecule type" value="Genomic_DNA"/>
</dbReference>
<feature type="domain" description="AMP-dependent synthetase/ligase" evidence="2">
    <location>
        <begin position="36"/>
        <end position="428"/>
    </location>
</feature>
<dbReference type="Gene3D" id="3.30.300.30">
    <property type="match status" value="1"/>
</dbReference>
<evidence type="ECO:0000313" key="5">
    <source>
        <dbReference type="EMBL" id="MDK4326998.1"/>
    </source>
</evidence>
<feature type="compositionally biased region" description="Acidic residues" evidence="1">
    <location>
        <begin position="606"/>
        <end position="620"/>
    </location>
</feature>
<feature type="compositionally biased region" description="Acidic residues" evidence="1">
    <location>
        <begin position="576"/>
        <end position="588"/>
    </location>
</feature>
<organism evidence="5 6">
    <name type="scientific">Corynebacterium propinquum</name>
    <dbReference type="NCBI Taxonomy" id="43769"/>
    <lineage>
        <taxon>Bacteria</taxon>
        <taxon>Bacillati</taxon>
        <taxon>Actinomycetota</taxon>
        <taxon>Actinomycetes</taxon>
        <taxon>Mycobacteriales</taxon>
        <taxon>Corynebacteriaceae</taxon>
        <taxon>Corynebacterium</taxon>
    </lineage>
</organism>
<dbReference type="GO" id="GO:0016878">
    <property type="term" value="F:acid-thiol ligase activity"/>
    <property type="evidence" value="ECO:0007669"/>
    <property type="project" value="UniProtKB-ARBA"/>
</dbReference>
<dbReference type="InterPro" id="IPR025110">
    <property type="entry name" value="AMP-bd_C"/>
</dbReference>
<dbReference type="NCBIfam" id="NF004114">
    <property type="entry name" value="PRK05605.1"/>
    <property type="match status" value="1"/>
</dbReference>
<dbReference type="Gene3D" id="3.40.50.12780">
    <property type="entry name" value="N-terminal domain of ligase-like"/>
    <property type="match status" value="1"/>
</dbReference>
<evidence type="ECO:0000313" key="7">
    <source>
        <dbReference type="Proteomes" id="UP001243856"/>
    </source>
</evidence>
<comment type="caution">
    <text evidence="5">The sequence shown here is derived from an EMBL/GenBank/DDBJ whole genome shotgun (WGS) entry which is preliminary data.</text>
</comment>
<accession>A0AAP4BW08</accession>
<dbReference type="PANTHER" id="PTHR43767:SF1">
    <property type="entry name" value="NONRIBOSOMAL PEPTIDE SYNTHASE PES1 (EUROFUNG)-RELATED"/>
    <property type="match status" value="1"/>
</dbReference>
<dbReference type="Proteomes" id="UP001226160">
    <property type="component" value="Unassembled WGS sequence"/>
</dbReference>
<dbReference type="PROSITE" id="PS00455">
    <property type="entry name" value="AMP_BINDING"/>
    <property type="match status" value="1"/>
</dbReference>
<reference evidence="5 7" key="1">
    <citation type="submission" date="2023-05" db="EMBL/GenBank/DDBJ databases">
        <title>Metabolic capabilities are highly conserved among human nasal-associated Corynebacterium species in pangenomic analyses.</title>
        <authorList>
            <person name="Tran T.H."/>
            <person name="Roberts A.Q."/>
            <person name="Escapa I.F."/>
            <person name="Gao W."/>
            <person name="Conlan S."/>
            <person name="Kong H."/>
            <person name="Segre J.A."/>
            <person name="Kelly M.S."/>
            <person name="Lemon K.P."/>
        </authorList>
    </citation>
    <scope>NUCLEOTIDE SEQUENCE</scope>
    <source>
        <strain evidence="5">KPL2654</strain>
        <strain evidence="4 7">KPL2811</strain>
    </source>
</reference>
<dbReference type="InterPro" id="IPR050237">
    <property type="entry name" value="ATP-dep_AMP-bd_enzyme"/>
</dbReference>
<proteinExistence type="predicted"/>
<sequence length="634" mass="69612">MTASDTKAWLQYYGDIPEKPEYEHKTLLSLYDSNLTNNHHRQATYFFGESMTYSELDKNVRAVAAGLKAFGVGPGDRVAVLLPNCPQHVIAFYAIQKIGATVVEHNPLYTAHELEGLFQDHGARIAICWDKAAPMLEQVRSKTPLETIISVNMINAMPRTKQLALRYLPLPSIREKRKQLSQFAPNTISFESLASEAFGGDGREIRTPDCVTSETTALILYTSGTTGAPKGAELTQGNISANIAQILAFFPTLGRNPDERVLGALPMFHVYGLTLIAGLAVSLGGEMVLVPKPEIPLLMDVIKNRKPSWMPGVPTLYSKVMEAAEKQNIDLKGITNSISGAAPLPEDTVEKWEQRTGGLLVEGYGLTETSPVLCCNPHSENRRPGYIGIPFPDTEVRIANPDNLEETMPDGEEGELLGRGPQVFKGYLHNEEATENAFHDGWFRTGDMAVMEEDGFVRIVSRIKEMIITGGFNVYPGEVEDCLGQHPDVEECAVVGRPRKDGSEDVVACVVLRAGAALDPDGLKDYCRERLTAYKVPRTFYHFEELATDQIGKLRRREVQADLLDMLGLVPKEKDAADDDTDGSDDSDTSGKAKPLDEQPDHQESDVEGVEVEDLADAQPDEAAAAQPDEADKK</sequence>
<dbReference type="Proteomes" id="UP001243856">
    <property type="component" value="Unassembled WGS sequence"/>
</dbReference>
<keyword evidence="7" id="KW-1185">Reference proteome</keyword>
<evidence type="ECO:0000256" key="1">
    <source>
        <dbReference type="SAM" id="MobiDB-lite"/>
    </source>
</evidence>
<dbReference type="InterPro" id="IPR045851">
    <property type="entry name" value="AMP-bd_C_sf"/>
</dbReference>
<dbReference type="InterPro" id="IPR020845">
    <property type="entry name" value="AMP-binding_CS"/>
</dbReference>
<feature type="region of interest" description="Disordered" evidence="1">
    <location>
        <begin position="573"/>
        <end position="634"/>
    </location>
</feature>
<evidence type="ECO:0000259" key="2">
    <source>
        <dbReference type="Pfam" id="PF00501"/>
    </source>
</evidence>
<dbReference type="CDD" id="cd05936">
    <property type="entry name" value="FC-FACS_FadD_like"/>
    <property type="match status" value="1"/>
</dbReference>
<feature type="domain" description="AMP-binding enzyme C-terminal" evidence="3">
    <location>
        <begin position="478"/>
        <end position="553"/>
    </location>
</feature>
<dbReference type="SUPFAM" id="SSF56801">
    <property type="entry name" value="Acetyl-CoA synthetase-like"/>
    <property type="match status" value="1"/>
</dbReference>
<dbReference type="AlphaFoldDB" id="A0AAP4BW08"/>
<protein>
    <submittedName>
        <fullName evidence="5">Long-chain-fatty-acid--CoA ligase</fullName>
    </submittedName>
</protein>
<evidence type="ECO:0000259" key="3">
    <source>
        <dbReference type="Pfam" id="PF13193"/>
    </source>
</evidence>
<name>A0AAP4BW08_9CORY</name>
<dbReference type="RefSeq" id="WP_144737003.1">
    <property type="nucleotide sequence ID" value="NZ_CP068160.1"/>
</dbReference>
<dbReference type="PANTHER" id="PTHR43767">
    <property type="entry name" value="LONG-CHAIN-FATTY-ACID--COA LIGASE"/>
    <property type="match status" value="1"/>
</dbReference>
<dbReference type="Pfam" id="PF00501">
    <property type="entry name" value="AMP-binding"/>
    <property type="match status" value="1"/>
</dbReference>
<evidence type="ECO:0000313" key="4">
    <source>
        <dbReference type="EMBL" id="MDK4301596.1"/>
    </source>
</evidence>